<comment type="caution">
    <text evidence="1">The sequence shown here is derived from an EMBL/GenBank/DDBJ whole genome shotgun (WGS) entry which is preliminary data.</text>
</comment>
<dbReference type="EMBL" id="CAJHNH020000659">
    <property type="protein sequence ID" value="CAG5119130.1"/>
    <property type="molecule type" value="Genomic_DNA"/>
</dbReference>
<proteinExistence type="predicted"/>
<evidence type="ECO:0000313" key="2">
    <source>
        <dbReference type="Proteomes" id="UP000678393"/>
    </source>
</evidence>
<name>A0A8S3YVB7_9EUPU</name>
<accession>A0A8S3YVB7</accession>
<dbReference type="Proteomes" id="UP000678393">
    <property type="component" value="Unassembled WGS sequence"/>
</dbReference>
<feature type="non-terminal residue" evidence="1">
    <location>
        <position position="75"/>
    </location>
</feature>
<sequence length="75" mass="8272">SPQTQLTDMFTKWMIILTVLGIGIGLSRVNCCILNKSDCKGFDEVCEFHCCGPENVCVTVRMDGNKAIKKCTKKG</sequence>
<reference evidence="1" key="1">
    <citation type="submission" date="2021-04" db="EMBL/GenBank/DDBJ databases">
        <authorList>
            <consortium name="Molecular Ecology Group"/>
        </authorList>
    </citation>
    <scope>NUCLEOTIDE SEQUENCE</scope>
</reference>
<gene>
    <name evidence="1" type="ORF">CUNI_LOCUS4688</name>
</gene>
<keyword evidence="2" id="KW-1185">Reference proteome</keyword>
<feature type="non-terminal residue" evidence="1">
    <location>
        <position position="1"/>
    </location>
</feature>
<evidence type="ECO:0000313" key="1">
    <source>
        <dbReference type="EMBL" id="CAG5119130.1"/>
    </source>
</evidence>
<organism evidence="1 2">
    <name type="scientific">Candidula unifasciata</name>
    <dbReference type="NCBI Taxonomy" id="100452"/>
    <lineage>
        <taxon>Eukaryota</taxon>
        <taxon>Metazoa</taxon>
        <taxon>Spiralia</taxon>
        <taxon>Lophotrochozoa</taxon>
        <taxon>Mollusca</taxon>
        <taxon>Gastropoda</taxon>
        <taxon>Heterobranchia</taxon>
        <taxon>Euthyneura</taxon>
        <taxon>Panpulmonata</taxon>
        <taxon>Eupulmonata</taxon>
        <taxon>Stylommatophora</taxon>
        <taxon>Helicina</taxon>
        <taxon>Helicoidea</taxon>
        <taxon>Geomitridae</taxon>
        <taxon>Candidula</taxon>
    </lineage>
</organism>
<dbReference type="AlphaFoldDB" id="A0A8S3YVB7"/>
<protein>
    <submittedName>
        <fullName evidence="1">Uncharacterized protein</fullName>
    </submittedName>
</protein>